<protein>
    <submittedName>
        <fullName evidence="1">Uncharacterized protein</fullName>
    </submittedName>
</protein>
<dbReference type="AlphaFoldDB" id="A0A0G4KWV6"/>
<feature type="non-terminal residue" evidence="1">
    <location>
        <position position="1"/>
    </location>
</feature>
<proteinExistence type="predicted"/>
<sequence>KVPPNVFLTTDAYREAAGLKLGDQLSIKLCDESSVPAAKSIVLEPLDAVAAKETPNWEHAVWFPLKRAVHVFPGMTFDCTIATYKKRFRVQSVNAETDNIAACSDDPPTVSFRQPVTDAHVAPTKLIVPDIPGLAAESKKLAMSMPLLGSVHTIRVSMGVGSVSDLCWIGWGDGAGRGRCRCDLRHTLLLLEAILLADLGLKK</sequence>
<accession>A0A0G4KWV6</accession>
<name>A0A0G4KWV6_VERLO</name>
<organism evidence="1 2">
    <name type="scientific">Verticillium longisporum</name>
    <name type="common">Verticillium dahliae var. longisporum</name>
    <dbReference type="NCBI Taxonomy" id="100787"/>
    <lineage>
        <taxon>Eukaryota</taxon>
        <taxon>Fungi</taxon>
        <taxon>Dikarya</taxon>
        <taxon>Ascomycota</taxon>
        <taxon>Pezizomycotina</taxon>
        <taxon>Sordariomycetes</taxon>
        <taxon>Hypocreomycetidae</taxon>
        <taxon>Glomerellales</taxon>
        <taxon>Plectosphaerellaceae</taxon>
        <taxon>Verticillium</taxon>
    </lineage>
</organism>
<dbReference type="EMBL" id="CVQI01004858">
    <property type="protein sequence ID" value="CRK14257.1"/>
    <property type="molecule type" value="Genomic_DNA"/>
</dbReference>
<gene>
    <name evidence="1" type="ORF">BN1723_017382</name>
</gene>
<evidence type="ECO:0000313" key="2">
    <source>
        <dbReference type="Proteomes" id="UP000045706"/>
    </source>
</evidence>
<dbReference type="Proteomes" id="UP000045706">
    <property type="component" value="Unassembled WGS sequence"/>
</dbReference>
<evidence type="ECO:0000313" key="1">
    <source>
        <dbReference type="EMBL" id="CRK14257.1"/>
    </source>
</evidence>
<reference evidence="2" key="1">
    <citation type="submission" date="2015-05" db="EMBL/GenBank/DDBJ databases">
        <authorList>
            <person name="Fogelqvist Johan"/>
        </authorList>
    </citation>
    <scope>NUCLEOTIDE SEQUENCE [LARGE SCALE GENOMIC DNA]</scope>
</reference>